<feature type="chain" id="PRO_5045443653" evidence="2">
    <location>
        <begin position="24"/>
        <end position="88"/>
    </location>
</feature>
<protein>
    <submittedName>
        <fullName evidence="3">Uncharacterized protein</fullName>
    </submittedName>
</protein>
<sequence>MTSWKTLTAALLLPTMAAAPASAQGWFWGQQEPAAFQAMYPNRDVLNGGALTPAGRMGLVRTHGAAPAHPQPAPAPGRFGPAGPAHRR</sequence>
<dbReference type="EMBL" id="JAFCLK010000039">
    <property type="protein sequence ID" value="MBR1140328.1"/>
    <property type="molecule type" value="Genomic_DNA"/>
</dbReference>
<evidence type="ECO:0000313" key="3">
    <source>
        <dbReference type="EMBL" id="MBR1140328.1"/>
    </source>
</evidence>
<feature type="region of interest" description="Disordered" evidence="1">
    <location>
        <begin position="62"/>
        <end position="88"/>
    </location>
</feature>
<evidence type="ECO:0000313" key="4">
    <source>
        <dbReference type="Proteomes" id="UP001314635"/>
    </source>
</evidence>
<dbReference type="RefSeq" id="WP_172242374.1">
    <property type="nucleotide sequence ID" value="NZ_JABFDP010000038.1"/>
</dbReference>
<feature type="signal peptide" evidence="2">
    <location>
        <begin position="1"/>
        <end position="23"/>
    </location>
</feature>
<name>A0ABS5GG58_9BRAD</name>
<evidence type="ECO:0000256" key="1">
    <source>
        <dbReference type="SAM" id="MobiDB-lite"/>
    </source>
</evidence>
<evidence type="ECO:0000256" key="2">
    <source>
        <dbReference type="SAM" id="SignalP"/>
    </source>
</evidence>
<proteinExistence type="predicted"/>
<keyword evidence="2" id="KW-0732">Signal</keyword>
<keyword evidence="4" id="KW-1185">Reference proteome</keyword>
<organism evidence="3 4">
    <name type="scientific">Bradyrhizobium denitrificans</name>
    <dbReference type="NCBI Taxonomy" id="2734912"/>
    <lineage>
        <taxon>Bacteria</taxon>
        <taxon>Pseudomonadati</taxon>
        <taxon>Pseudomonadota</taxon>
        <taxon>Alphaproteobacteria</taxon>
        <taxon>Hyphomicrobiales</taxon>
        <taxon>Nitrobacteraceae</taxon>
        <taxon>Bradyrhizobium</taxon>
    </lineage>
</organism>
<feature type="compositionally biased region" description="Low complexity" evidence="1">
    <location>
        <begin position="76"/>
        <end position="88"/>
    </location>
</feature>
<gene>
    <name evidence="3" type="ORF">JQ619_31675</name>
</gene>
<accession>A0ABS5GG58</accession>
<comment type="caution">
    <text evidence="3">The sequence shown here is derived from an EMBL/GenBank/DDBJ whole genome shotgun (WGS) entry which is preliminary data.</text>
</comment>
<dbReference type="Proteomes" id="UP001314635">
    <property type="component" value="Unassembled WGS sequence"/>
</dbReference>
<reference evidence="4" key="1">
    <citation type="journal article" date="2021" name="ISME J.">
        <title>Evolutionary origin and ecological implication of a unique nif island in free-living Bradyrhizobium lineages.</title>
        <authorList>
            <person name="Tao J."/>
        </authorList>
    </citation>
    <scope>NUCLEOTIDE SEQUENCE [LARGE SCALE GENOMIC DNA]</scope>
    <source>
        <strain evidence="4">SZCCT0094</strain>
    </source>
</reference>